<evidence type="ECO:0000256" key="4">
    <source>
        <dbReference type="ARBA" id="ARBA00022967"/>
    </source>
</evidence>
<dbReference type="PANTHER" id="PTHR42794">
    <property type="entry name" value="HEMIN IMPORT ATP-BINDING PROTEIN HMUV"/>
    <property type="match status" value="1"/>
</dbReference>
<dbReference type="InterPro" id="IPR027417">
    <property type="entry name" value="P-loop_NTPase"/>
</dbReference>
<keyword evidence="4" id="KW-1278">Translocase</keyword>
<dbReference type="Gene3D" id="3.40.50.300">
    <property type="entry name" value="P-loop containing nucleotide triphosphate hydrolases"/>
    <property type="match status" value="1"/>
</dbReference>
<keyword evidence="2" id="KW-0547">Nucleotide-binding</keyword>
<evidence type="ECO:0000313" key="8">
    <source>
        <dbReference type="Proteomes" id="UP000315673"/>
    </source>
</evidence>
<dbReference type="RefSeq" id="WP_146569431.1">
    <property type="nucleotide sequence ID" value="NZ_CP042306.1"/>
</dbReference>
<dbReference type="Pfam" id="PF00005">
    <property type="entry name" value="ABC_tran"/>
    <property type="match status" value="1"/>
</dbReference>
<dbReference type="GO" id="GO:0005524">
    <property type="term" value="F:ATP binding"/>
    <property type="evidence" value="ECO:0007669"/>
    <property type="project" value="UniProtKB-KW"/>
</dbReference>
<dbReference type="CDD" id="cd03214">
    <property type="entry name" value="ABC_Iron-Siderophores_B12_Hemin"/>
    <property type="match status" value="1"/>
</dbReference>
<keyword evidence="8" id="KW-1185">Reference proteome</keyword>
<dbReference type="EMBL" id="CP042306">
    <property type="protein sequence ID" value="QDZ06347.1"/>
    <property type="molecule type" value="Genomic_DNA"/>
</dbReference>
<dbReference type="KEGG" id="spai:FPZ24_01735"/>
<keyword evidence="3 7" id="KW-0067">ATP-binding</keyword>
<dbReference type="SUPFAM" id="SSF52540">
    <property type="entry name" value="P-loop containing nucleoside triphosphate hydrolases"/>
    <property type="match status" value="1"/>
</dbReference>
<dbReference type="InterPro" id="IPR003593">
    <property type="entry name" value="AAA+_ATPase"/>
</dbReference>
<protein>
    <submittedName>
        <fullName evidence="7">ABC transporter ATP-binding protein</fullName>
    </submittedName>
</protein>
<gene>
    <name evidence="7" type="ORF">FPZ24_01735</name>
</gene>
<dbReference type="InterPro" id="IPR003439">
    <property type="entry name" value="ABC_transporter-like_ATP-bd"/>
</dbReference>
<evidence type="ECO:0000256" key="1">
    <source>
        <dbReference type="ARBA" id="ARBA00022448"/>
    </source>
</evidence>
<dbReference type="InterPro" id="IPR017871">
    <property type="entry name" value="ABC_transporter-like_CS"/>
</dbReference>
<evidence type="ECO:0000256" key="2">
    <source>
        <dbReference type="ARBA" id="ARBA00022741"/>
    </source>
</evidence>
<evidence type="ECO:0000259" key="6">
    <source>
        <dbReference type="PROSITE" id="PS50893"/>
    </source>
</evidence>
<dbReference type="Proteomes" id="UP000315673">
    <property type="component" value="Chromosome"/>
</dbReference>
<evidence type="ECO:0000256" key="5">
    <source>
        <dbReference type="ARBA" id="ARBA00037066"/>
    </source>
</evidence>
<dbReference type="PROSITE" id="PS00211">
    <property type="entry name" value="ABC_TRANSPORTER_1"/>
    <property type="match status" value="1"/>
</dbReference>
<accession>A0A5B8LE10</accession>
<dbReference type="PANTHER" id="PTHR42794:SF1">
    <property type="entry name" value="HEMIN IMPORT ATP-BINDING PROTEIN HMUV"/>
    <property type="match status" value="1"/>
</dbReference>
<keyword evidence="1" id="KW-0813">Transport</keyword>
<dbReference type="AlphaFoldDB" id="A0A5B8LE10"/>
<dbReference type="SMART" id="SM00382">
    <property type="entry name" value="AAA"/>
    <property type="match status" value="1"/>
</dbReference>
<organism evidence="7 8">
    <name type="scientific">Sphingomonas panacisoli</name>
    <dbReference type="NCBI Taxonomy" id="1813879"/>
    <lineage>
        <taxon>Bacteria</taxon>
        <taxon>Pseudomonadati</taxon>
        <taxon>Pseudomonadota</taxon>
        <taxon>Alphaproteobacteria</taxon>
        <taxon>Sphingomonadales</taxon>
        <taxon>Sphingomonadaceae</taxon>
        <taxon>Sphingomonas</taxon>
    </lineage>
</organism>
<dbReference type="GO" id="GO:0016887">
    <property type="term" value="F:ATP hydrolysis activity"/>
    <property type="evidence" value="ECO:0007669"/>
    <property type="project" value="InterPro"/>
</dbReference>
<sequence>MALSLDTVTLDLGRRRVLDAVSVGLQPGRVTVILGPNGAGKTSLLRIAAALVPPSAGSVAIDGSDLSAMPRDVRARTIGYLPQAGDVAWNMVARDVIALGRLPYRDARDDSAIAAAFAATDTEPLAHRRIGELSGGERARVLLARVLAGKPRWLLADEPLASLDPAHQLDLLDRLREQAAAGTGVIVVLHDLAQAARVADDAILMAEGRVVAAGAAADVVTPDSLGALFGVRLATLPGQAIGIPVERL</sequence>
<comment type="function">
    <text evidence="5">Part of the ABC transporter complex HmuTUV involved in hemin import. Responsible for energy coupling to the transport system.</text>
</comment>
<name>A0A5B8LE10_9SPHN</name>
<evidence type="ECO:0000313" key="7">
    <source>
        <dbReference type="EMBL" id="QDZ06347.1"/>
    </source>
</evidence>
<dbReference type="PROSITE" id="PS50893">
    <property type="entry name" value="ABC_TRANSPORTER_2"/>
    <property type="match status" value="1"/>
</dbReference>
<proteinExistence type="predicted"/>
<evidence type="ECO:0000256" key="3">
    <source>
        <dbReference type="ARBA" id="ARBA00022840"/>
    </source>
</evidence>
<dbReference type="OrthoDB" id="9810077at2"/>
<feature type="domain" description="ABC transporter" evidence="6">
    <location>
        <begin position="3"/>
        <end position="232"/>
    </location>
</feature>
<reference evidence="7 8" key="1">
    <citation type="submission" date="2019-07" db="EMBL/GenBank/DDBJ databases">
        <title>Full genome sequence of Sphingomonas sp. 4R-6-7(HKS19).</title>
        <authorList>
            <person name="Im W.-T."/>
        </authorList>
    </citation>
    <scope>NUCLEOTIDE SEQUENCE [LARGE SCALE GENOMIC DNA]</scope>
    <source>
        <strain evidence="7 8">HKS19</strain>
    </source>
</reference>